<feature type="domain" description="Ig-like" evidence="7">
    <location>
        <begin position="1"/>
        <end position="88"/>
    </location>
</feature>
<dbReference type="SMART" id="SM00408">
    <property type="entry name" value="IGc2"/>
    <property type="match status" value="2"/>
</dbReference>
<name>A0A3Q3MYL5_9LABR</name>
<evidence type="ECO:0000313" key="9">
    <source>
        <dbReference type="Proteomes" id="UP000261660"/>
    </source>
</evidence>
<dbReference type="GO" id="GO:0005576">
    <property type="term" value="C:extracellular region"/>
    <property type="evidence" value="ECO:0007669"/>
    <property type="project" value="UniProtKB-SubCell"/>
</dbReference>
<feature type="region of interest" description="Disordered" evidence="5">
    <location>
        <begin position="141"/>
        <end position="160"/>
    </location>
</feature>
<evidence type="ECO:0000256" key="4">
    <source>
        <dbReference type="ARBA" id="ARBA00022737"/>
    </source>
</evidence>
<dbReference type="InterPro" id="IPR007110">
    <property type="entry name" value="Ig-like_dom"/>
</dbReference>
<keyword evidence="9" id="KW-1185">Reference proteome</keyword>
<dbReference type="PANTHER" id="PTHR13723:SF140">
    <property type="entry name" value="A DISINTEGRIN AND METALLOPROTEINASE WITH THROMBOSPONDIN MOTIFS 16"/>
    <property type="match status" value="1"/>
</dbReference>
<reference evidence="8" key="2">
    <citation type="submission" date="2025-09" db="UniProtKB">
        <authorList>
            <consortium name="Ensembl"/>
        </authorList>
    </citation>
    <scope>IDENTIFICATION</scope>
</reference>
<dbReference type="SUPFAM" id="SSF82895">
    <property type="entry name" value="TSP-1 type 1 repeat"/>
    <property type="match status" value="2"/>
</dbReference>
<proteinExistence type="predicted"/>
<feature type="chain" id="PRO_5018758948" description="Ig-like domain-containing protein" evidence="6">
    <location>
        <begin position="21"/>
        <end position="633"/>
    </location>
</feature>
<keyword evidence="4" id="KW-0677">Repeat</keyword>
<dbReference type="Ensembl" id="ENSLBET00000027797.1">
    <property type="protein sequence ID" value="ENSLBEP00000026500.1"/>
    <property type="gene ID" value="ENSLBEG00000020131.1"/>
</dbReference>
<organism evidence="8 9">
    <name type="scientific">Labrus bergylta</name>
    <name type="common">ballan wrasse</name>
    <dbReference type="NCBI Taxonomy" id="56723"/>
    <lineage>
        <taxon>Eukaryota</taxon>
        <taxon>Metazoa</taxon>
        <taxon>Chordata</taxon>
        <taxon>Craniata</taxon>
        <taxon>Vertebrata</taxon>
        <taxon>Euteleostomi</taxon>
        <taxon>Actinopterygii</taxon>
        <taxon>Neopterygii</taxon>
        <taxon>Teleostei</taxon>
        <taxon>Neoteleostei</taxon>
        <taxon>Acanthomorphata</taxon>
        <taxon>Eupercaria</taxon>
        <taxon>Labriformes</taxon>
        <taxon>Labridae</taxon>
        <taxon>Labrus</taxon>
    </lineage>
</organism>
<dbReference type="InterPro" id="IPR036383">
    <property type="entry name" value="TSP1_rpt_sf"/>
</dbReference>
<evidence type="ECO:0000256" key="5">
    <source>
        <dbReference type="SAM" id="MobiDB-lite"/>
    </source>
</evidence>
<dbReference type="SMART" id="SM00209">
    <property type="entry name" value="TSP1"/>
    <property type="match status" value="3"/>
</dbReference>
<evidence type="ECO:0000256" key="3">
    <source>
        <dbReference type="ARBA" id="ARBA00022729"/>
    </source>
</evidence>
<dbReference type="GO" id="GO:0031012">
    <property type="term" value="C:extracellular matrix"/>
    <property type="evidence" value="ECO:0007669"/>
    <property type="project" value="TreeGrafter"/>
</dbReference>
<evidence type="ECO:0000259" key="7">
    <source>
        <dbReference type="PROSITE" id="PS50835"/>
    </source>
</evidence>
<dbReference type="InterPro" id="IPR000884">
    <property type="entry name" value="TSP1_rpt"/>
</dbReference>
<accession>A0A3Q3MYL5</accession>
<sequence>VLLWTITPWWLLKCLPHCYCPQHWKGHIQWLKEGKPLVVSFPHLTVTSQGYMKIQQVRASDAGIYTCVAGQANEHFVLQIIGSKKKLSLPEAWLLAGKRRDGRLDVSSPGDRFQELPVPLNQYDNLVEQLLELKGNLPDEKDVEKLHSSEKNRSTKMDERVNSELSSHIVLIADPQRLDEIMDNLSEGLGGLWRERLITQLLSELTTTEVETNESTLHPPETAESSTQQPLLHKPNIKTQVTKPRSPVIVQRPRKVGVVPLSDMIVYVGVPVLLQKPIASLELRCLTHIVSIKIGLLPTGSLKIQSPTKVDEGLYTCTARNRLGSSSLSSWLFEGKLGLRINFFPRVVSEQEQDTFLRNTRENHDPPIVVKDSIKVCKSNGMESHNVVVFFVLIPSYLGVLMMSKNLTVYFFLDLFVSYILSDKLINFVDCCPLFLCGLRWRMDPWSPCSASCGGGSQTRSVRCMKGPEGRSREVESQHCLSTGRRPSLTRTCNVQPCARWATTHWGLCHGQCVGPSLATQHRHVFCLDANATKVSYRMCSGLQRPSSMKNCSTETCALYWRVGQWTQCTATCGRHGFQSRQVTCAHRRSGKATREHQCMWRPRPPSWQRCNILSCGRGERGEQCTERRTEVL</sequence>
<dbReference type="GO" id="GO:0004222">
    <property type="term" value="F:metalloendopeptidase activity"/>
    <property type="evidence" value="ECO:0007669"/>
    <property type="project" value="TreeGrafter"/>
</dbReference>
<dbReference type="AlphaFoldDB" id="A0A3Q3MYL5"/>
<dbReference type="Pfam" id="PF19030">
    <property type="entry name" value="TSP1_ADAMTS"/>
    <property type="match status" value="3"/>
</dbReference>
<dbReference type="GeneTree" id="ENSGT00940000159642"/>
<dbReference type="InterPro" id="IPR036179">
    <property type="entry name" value="Ig-like_dom_sf"/>
</dbReference>
<dbReference type="Proteomes" id="UP000261660">
    <property type="component" value="Unplaced"/>
</dbReference>
<evidence type="ECO:0000313" key="8">
    <source>
        <dbReference type="Ensembl" id="ENSLBEP00000026500.1"/>
    </source>
</evidence>
<dbReference type="InterPro" id="IPR013783">
    <property type="entry name" value="Ig-like_fold"/>
</dbReference>
<keyword evidence="3 6" id="KW-0732">Signal</keyword>
<dbReference type="GO" id="GO:0006508">
    <property type="term" value="P:proteolysis"/>
    <property type="evidence" value="ECO:0007669"/>
    <property type="project" value="TreeGrafter"/>
</dbReference>
<feature type="signal peptide" evidence="6">
    <location>
        <begin position="1"/>
        <end position="20"/>
    </location>
</feature>
<dbReference type="PANTHER" id="PTHR13723">
    <property type="entry name" value="ADAMTS A DISINTEGRIN AND METALLOPROTEASE WITH THROMBOSPONDIN MOTIFS PROTEASE"/>
    <property type="match status" value="1"/>
</dbReference>
<dbReference type="InterPro" id="IPR050439">
    <property type="entry name" value="ADAMTS_ADAMTS-like"/>
</dbReference>
<dbReference type="GO" id="GO:0030198">
    <property type="term" value="P:extracellular matrix organization"/>
    <property type="evidence" value="ECO:0007669"/>
    <property type="project" value="TreeGrafter"/>
</dbReference>
<dbReference type="SUPFAM" id="SSF48726">
    <property type="entry name" value="Immunoglobulin"/>
    <property type="match status" value="2"/>
</dbReference>
<keyword evidence="2" id="KW-0964">Secreted</keyword>
<dbReference type="Gene3D" id="2.20.100.10">
    <property type="entry name" value="Thrombospondin type-1 (TSP1) repeat"/>
    <property type="match status" value="2"/>
</dbReference>
<comment type="subcellular location">
    <subcellularLocation>
        <location evidence="1">Secreted</location>
    </subcellularLocation>
</comment>
<feature type="region of interest" description="Disordered" evidence="5">
    <location>
        <begin position="209"/>
        <end position="229"/>
    </location>
</feature>
<dbReference type="Gene3D" id="2.60.40.10">
    <property type="entry name" value="Immunoglobulins"/>
    <property type="match status" value="2"/>
</dbReference>
<evidence type="ECO:0000256" key="1">
    <source>
        <dbReference type="ARBA" id="ARBA00004613"/>
    </source>
</evidence>
<evidence type="ECO:0000256" key="2">
    <source>
        <dbReference type="ARBA" id="ARBA00022525"/>
    </source>
</evidence>
<dbReference type="InterPro" id="IPR003598">
    <property type="entry name" value="Ig_sub2"/>
</dbReference>
<dbReference type="PROSITE" id="PS50835">
    <property type="entry name" value="IG_LIKE"/>
    <property type="match status" value="1"/>
</dbReference>
<evidence type="ECO:0000256" key="6">
    <source>
        <dbReference type="SAM" id="SignalP"/>
    </source>
</evidence>
<protein>
    <recommendedName>
        <fullName evidence="7">Ig-like domain-containing protein</fullName>
    </recommendedName>
</protein>
<dbReference type="FunFam" id="2.20.100.10:FF:000005">
    <property type="entry name" value="ADAM metallopeptidase with thrombospondin type 1 motif 9"/>
    <property type="match status" value="1"/>
</dbReference>
<dbReference type="PROSITE" id="PS50092">
    <property type="entry name" value="TSP1"/>
    <property type="match status" value="2"/>
</dbReference>
<reference evidence="8" key="1">
    <citation type="submission" date="2025-08" db="UniProtKB">
        <authorList>
            <consortium name="Ensembl"/>
        </authorList>
    </citation>
    <scope>IDENTIFICATION</scope>
</reference>